<comment type="caution">
    <text evidence="1">The sequence shown here is derived from an EMBL/GenBank/DDBJ whole genome shotgun (WGS) entry which is preliminary data.</text>
</comment>
<dbReference type="RefSeq" id="WP_185676702.1">
    <property type="nucleotide sequence ID" value="NZ_JACHVB010000052.1"/>
</dbReference>
<evidence type="ECO:0000313" key="1">
    <source>
        <dbReference type="EMBL" id="MBC2595771.1"/>
    </source>
</evidence>
<dbReference type="EMBL" id="JACHVB010000052">
    <property type="protein sequence ID" value="MBC2595771.1"/>
    <property type="molecule type" value="Genomic_DNA"/>
</dbReference>
<gene>
    <name evidence="1" type="ORF">H5P28_16005</name>
</gene>
<sequence length="115" mass="13177">MRPRNLRHRLEKAAKLLVIVQKYFPEVDCQFADEKGAHGHLMLRLPMGGDPARLGRDLESKGFGFTRTRNPWLGAITYRASKEDQPDVLIEVEIHANRLNPAREIVPEPFTFKEG</sequence>
<accession>A0A842HKV2</accession>
<dbReference type="AlphaFoldDB" id="A0A842HKV2"/>
<dbReference type="Proteomes" id="UP000546464">
    <property type="component" value="Unassembled WGS sequence"/>
</dbReference>
<name>A0A842HKV2_9BACT</name>
<protein>
    <submittedName>
        <fullName evidence="1">Uncharacterized protein</fullName>
    </submittedName>
</protein>
<reference evidence="1 2" key="1">
    <citation type="submission" date="2020-07" db="EMBL/GenBank/DDBJ databases">
        <authorList>
            <person name="Feng X."/>
        </authorList>
    </citation>
    <scope>NUCLEOTIDE SEQUENCE [LARGE SCALE GENOMIC DNA]</scope>
    <source>
        <strain evidence="1 2">JCM31066</strain>
    </source>
</reference>
<proteinExistence type="predicted"/>
<keyword evidence="2" id="KW-1185">Reference proteome</keyword>
<evidence type="ECO:0000313" key="2">
    <source>
        <dbReference type="Proteomes" id="UP000546464"/>
    </source>
</evidence>
<organism evidence="1 2">
    <name type="scientific">Ruficoccus amylovorans</name>
    <dbReference type="NCBI Taxonomy" id="1804625"/>
    <lineage>
        <taxon>Bacteria</taxon>
        <taxon>Pseudomonadati</taxon>
        <taxon>Verrucomicrobiota</taxon>
        <taxon>Opitutia</taxon>
        <taxon>Puniceicoccales</taxon>
        <taxon>Cerasicoccaceae</taxon>
        <taxon>Ruficoccus</taxon>
    </lineage>
</organism>